<evidence type="ECO:0000259" key="4">
    <source>
        <dbReference type="PROSITE" id="PS50109"/>
    </source>
</evidence>
<dbReference type="Gene3D" id="1.10.287.130">
    <property type="match status" value="1"/>
</dbReference>
<dbReference type="PRINTS" id="PR00344">
    <property type="entry name" value="BCTRLSENSOR"/>
</dbReference>
<protein>
    <submittedName>
        <fullName evidence="6">Sensory box histidine kinase/response regulator</fullName>
    </submittedName>
</protein>
<dbReference type="SUPFAM" id="SSF55874">
    <property type="entry name" value="ATPase domain of HSP90 chaperone/DNA topoisomerase II/histidine kinase"/>
    <property type="match status" value="1"/>
</dbReference>
<dbReference type="Gene3D" id="3.30.565.10">
    <property type="entry name" value="Histidine kinase-like ATPase, C-terminal domain"/>
    <property type="match status" value="1"/>
</dbReference>
<dbReference type="SUPFAM" id="SSF52172">
    <property type="entry name" value="CheY-like"/>
    <property type="match status" value="1"/>
</dbReference>
<name>A0A3B0WEJ0_9ZZZZ</name>
<dbReference type="SMART" id="SM00387">
    <property type="entry name" value="HATPase_c"/>
    <property type="match status" value="1"/>
</dbReference>
<dbReference type="InterPro" id="IPR036890">
    <property type="entry name" value="HATPase_C_sf"/>
</dbReference>
<dbReference type="SMART" id="SM00448">
    <property type="entry name" value="REC"/>
    <property type="match status" value="1"/>
</dbReference>
<dbReference type="InterPro" id="IPR011006">
    <property type="entry name" value="CheY-like_superfamily"/>
</dbReference>
<dbReference type="SUPFAM" id="SSF55781">
    <property type="entry name" value="GAF domain-like"/>
    <property type="match status" value="1"/>
</dbReference>
<dbReference type="InterPro" id="IPR029016">
    <property type="entry name" value="GAF-like_dom_sf"/>
</dbReference>
<dbReference type="InterPro" id="IPR001789">
    <property type="entry name" value="Sig_transdc_resp-reg_receiver"/>
</dbReference>
<feature type="domain" description="Histidine kinase" evidence="4">
    <location>
        <begin position="212"/>
        <end position="432"/>
    </location>
</feature>
<proteinExistence type="predicted"/>
<dbReference type="InterPro" id="IPR003661">
    <property type="entry name" value="HisK_dim/P_dom"/>
</dbReference>
<evidence type="ECO:0000256" key="3">
    <source>
        <dbReference type="ARBA" id="ARBA00022777"/>
    </source>
</evidence>
<dbReference type="SUPFAM" id="SSF47384">
    <property type="entry name" value="Homodimeric domain of signal transducing histidine kinase"/>
    <property type="match status" value="1"/>
</dbReference>
<dbReference type="SMART" id="SM00388">
    <property type="entry name" value="HisKA"/>
    <property type="match status" value="1"/>
</dbReference>
<dbReference type="Gene3D" id="3.30.450.40">
    <property type="match status" value="1"/>
</dbReference>
<keyword evidence="3 6" id="KW-0418">Kinase</keyword>
<dbReference type="InterPro" id="IPR036097">
    <property type="entry name" value="HisK_dim/P_sf"/>
</dbReference>
<dbReference type="PANTHER" id="PTHR43065:SF42">
    <property type="entry name" value="TWO-COMPONENT SENSOR PPRA"/>
    <property type="match status" value="1"/>
</dbReference>
<dbReference type="InterPro" id="IPR003018">
    <property type="entry name" value="GAF"/>
</dbReference>
<organism evidence="6">
    <name type="scientific">hydrothermal vent metagenome</name>
    <dbReference type="NCBI Taxonomy" id="652676"/>
    <lineage>
        <taxon>unclassified sequences</taxon>
        <taxon>metagenomes</taxon>
        <taxon>ecological metagenomes</taxon>
    </lineage>
</organism>
<reference evidence="6" key="1">
    <citation type="submission" date="2018-06" db="EMBL/GenBank/DDBJ databases">
        <authorList>
            <person name="Zhirakovskaya E."/>
        </authorList>
    </citation>
    <scope>NUCLEOTIDE SEQUENCE</scope>
</reference>
<dbReference type="PANTHER" id="PTHR43065">
    <property type="entry name" value="SENSOR HISTIDINE KINASE"/>
    <property type="match status" value="1"/>
</dbReference>
<evidence type="ECO:0000256" key="1">
    <source>
        <dbReference type="ARBA" id="ARBA00022553"/>
    </source>
</evidence>
<evidence type="ECO:0000259" key="5">
    <source>
        <dbReference type="PROSITE" id="PS50110"/>
    </source>
</evidence>
<dbReference type="Pfam" id="PF13185">
    <property type="entry name" value="GAF_2"/>
    <property type="match status" value="1"/>
</dbReference>
<dbReference type="PROSITE" id="PS50109">
    <property type="entry name" value="HIS_KIN"/>
    <property type="match status" value="1"/>
</dbReference>
<keyword evidence="1" id="KW-0597">Phosphoprotein</keyword>
<dbReference type="InterPro" id="IPR005467">
    <property type="entry name" value="His_kinase_dom"/>
</dbReference>
<dbReference type="GO" id="GO:0000155">
    <property type="term" value="F:phosphorelay sensor kinase activity"/>
    <property type="evidence" value="ECO:0007669"/>
    <property type="project" value="InterPro"/>
</dbReference>
<dbReference type="AlphaFoldDB" id="A0A3B0WEJ0"/>
<keyword evidence="2" id="KW-0808">Transferase</keyword>
<accession>A0A3B0WEJ0</accession>
<dbReference type="Gene3D" id="3.40.50.2300">
    <property type="match status" value="1"/>
</dbReference>
<evidence type="ECO:0000256" key="2">
    <source>
        <dbReference type="ARBA" id="ARBA00022679"/>
    </source>
</evidence>
<dbReference type="InterPro" id="IPR004358">
    <property type="entry name" value="Sig_transdc_His_kin-like_C"/>
</dbReference>
<dbReference type="CDD" id="cd00082">
    <property type="entry name" value="HisKA"/>
    <property type="match status" value="1"/>
</dbReference>
<dbReference type="InterPro" id="IPR003594">
    <property type="entry name" value="HATPase_dom"/>
</dbReference>
<gene>
    <name evidence="6" type="ORF">MNBD_GAMMA06-391</name>
</gene>
<feature type="domain" description="Response regulatory" evidence="5">
    <location>
        <begin position="454"/>
        <end position="574"/>
    </location>
</feature>
<evidence type="ECO:0000313" key="6">
    <source>
        <dbReference type="EMBL" id="VAW50773.1"/>
    </source>
</evidence>
<dbReference type="EMBL" id="UOFD01000018">
    <property type="protein sequence ID" value="VAW50773.1"/>
    <property type="molecule type" value="Genomic_DNA"/>
</dbReference>
<sequence>MTEKHLFQDSRLEEDSILQSDFDELLELQNSILGVAISEDNCSELLRQLCIMAEKLAPDSVASIMLYSKAEGKLYVHAAPSIPQEAIDALNGLQVGIGSCGNAVYHDEAMYVSNTLKDNRWCASRAYAETFNVSACWSVPFHNELSEIIGTFALSSFEVREATQFQRKLLDTCASIAVILLQKEKYLQQKILWEKETLRSEKLKSIGVLAGGIAHDFNNLMGVVIGNLEMTNRVMEPNSKASAYIASAAKASQHASELTQQLLTFSKGGDPIKKLANLTEVVRESAEFVLHGSGVSLSFNYRCEDGDAFIADIDNGQIGQVVQNIIINARQAMNDDGAIKVVFSHILEIPDDVISNKRAHRYCVIEIQDTGPGIPADIIDKVFDPYFTTKPTGNGLGMALSFSIIKKHGGYLRASVQENEGTCFTIYLPASDAKHIEQPDSLVDNFCGDKAKGRVMVMDDQEMLHEIAEAMLEELGYDTVHADNGTEAVAMYGENIVSDDPIDIIIMDLTIPGGMGGEEAVQKILSIDKSAKVIVCSGYSNDSVMAKFADYGFKGALSKPYNINELGNMLNRVLSS</sequence>
<dbReference type="Pfam" id="PF00072">
    <property type="entry name" value="Response_reg"/>
    <property type="match status" value="1"/>
</dbReference>
<dbReference type="PROSITE" id="PS50110">
    <property type="entry name" value="RESPONSE_REGULATORY"/>
    <property type="match status" value="1"/>
</dbReference>
<dbReference type="Pfam" id="PF02518">
    <property type="entry name" value="HATPase_c"/>
    <property type="match status" value="1"/>
</dbReference>